<gene>
    <name evidence="2" type="ORF">COU89_01770</name>
</gene>
<sequence length="74" mass="8298">MPNPFINIIFCIMGAYFGIWAQKGNALTIGLGIATGVSLEAGIFVEHWMLTFVLFFGLLTIMRHKKAALQLQRR</sequence>
<evidence type="ECO:0000313" key="3">
    <source>
        <dbReference type="Proteomes" id="UP000231569"/>
    </source>
</evidence>
<dbReference type="Proteomes" id="UP000231569">
    <property type="component" value="Unassembled WGS sequence"/>
</dbReference>
<accession>A0A2M8KUW8</accession>
<comment type="caution">
    <text evidence="2">The sequence shown here is derived from an EMBL/GenBank/DDBJ whole genome shotgun (WGS) entry which is preliminary data.</text>
</comment>
<dbReference type="AlphaFoldDB" id="A0A2M8KUW8"/>
<dbReference type="EMBL" id="PFEE01000038">
    <property type="protein sequence ID" value="PJE63722.1"/>
    <property type="molecule type" value="Genomic_DNA"/>
</dbReference>
<keyword evidence="1" id="KW-0812">Transmembrane</keyword>
<proteinExistence type="predicted"/>
<keyword evidence="1" id="KW-0472">Membrane</keyword>
<evidence type="ECO:0000256" key="1">
    <source>
        <dbReference type="SAM" id="Phobius"/>
    </source>
</evidence>
<feature type="transmembrane region" description="Helical" evidence="1">
    <location>
        <begin position="5"/>
        <end position="21"/>
    </location>
</feature>
<keyword evidence="1" id="KW-1133">Transmembrane helix</keyword>
<reference evidence="3" key="1">
    <citation type="submission" date="2017-09" db="EMBL/GenBank/DDBJ databases">
        <title>Depth-based differentiation of microbial function through sediment-hosted aquifers and enrichment of novel symbionts in the deep terrestrial subsurface.</title>
        <authorList>
            <person name="Probst A.J."/>
            <person name="Ladd B."/>
            <person name="Jarett J.K."/>
            <person name="Geller-Mcgrath D.E."/>
            <person name="Sieber C.M.K."/>
            <person name="Emerson J.B."/>
            <person name="Anantharaman K."/>
            <person name="Thomas B.C."/>
            <person name="Malmstrom R."/>
            <person name="Stieglmeier M."/>
            <person name="Klingl A."/>
            <person name="Woyke T."/>
            <person name="Ryan C.M."/>
            <person name="Banfield J.F."/>
        </authorList>
    </citation>
    <scope>NUCLEOTIDE SEQUENCE [LARGE SCALE GENOMIC DNA]</scope>
</reference>
<feature type="transmembrane region" description="Helical" evidence="1">
    <location>
        <begin position="41"/>
        <end position="62"/>
    </location>
</feature>
<protein>
    <submittedName>
        <fullName evidence="2">Uncharacterized protein</fullName>
    </submittedName>
</protein>
<organism evidence="2 3">
    <name type="scientific">Candidatus Roizmanbacteria bacterium CG10_big_fil_rev_8_21_14_0_10_45_7</name>
    <dbReference type="NCBI Taxonomy" id="1974854"/>
    <lineage>
        <taxon>Bacteria</taxon>
        <taxon>Candidatus Roizmaniibacteriota</taxon>
    </lineage>
</organism>
<evidence type="ECO:0000313" key="2">
    <source>
        <dbReference type="EMBL" id="PJE63722.1"/>
    </source>
</evidence>
<name>A0A2M8KUW8_9BACT</name>